<evidence type="ECO:0000313" key="3">
    <source>
        <dbReference type="EMBL" id="AWG24282.1"/>
    </source>
</evidence>
<gene>
    <name evidence="3" type="ORF">FK004_03105</name>
</gene>
<sequence length="1215" mass="140100">MFSTIFNFELKRWFKNPSFYIFLILFFGISLLFSAVQFGAFDNVTAVRNTNALANSPIALNDFINGLNYLIYFLLPIIVGSSVYRDFRYNMHTILFSYPFTKIDYIAGKFFSSLLIVILITVAIVLGIQFATILPWVNHELIAPFNVVAYAQIYLIYVIPNLFFFGVLVFAVVTISRNISIGFIAVILLIFIKGMLASFTRDIDNRYIVALWEPFGEQAASYYTKYWTVSEQNENLLPFEGVIIYNRIIWLTISFVILGLLYNFFSFSQTALSIGRSRKNDRVVKNNFGGITRIELPVVHFNFSAWQNIKTSWSLSNVDFKFILRNWAFIAIAIVGLIMLLLMSISAGALYGTKTFPVTWKMLEIPGTMFSFFINILTFLFAGMLIHRADTARMGHLVDVTPIPNWVLLFSKFIALIKMQVTLLLLIVIAGVLIQSYHGYYNFEIGHYLFELYGLKLINFIVWAFLAIIIQTLFKNYLLGFFVLMILSIAFQFLPEIGVEQGIYKFNSDTGYMYSDMNGYGSELSSYYLYKFYWCLLGIVFFCLALLFWNRGIVTSAKEKFAIARKRMKPGLMVPMLLALVGFLAIGAKIYYETNIENKRYSQKEEEKLAFDMEKMYKKYEKYPQPRITDVKVDLDIYPETRDFKVKGSYILKNKTTHTIDSIFIDYNSYKSTFAFDRPADLISRDTLYNFNIYVLKTPLAPGDSLRFDFVMKNKPNTLITDHSPVIGNGTFINNGMFPSIGYSDSGELSDDDVRKRYGLKPKDRMAGVNDSIARKNTYISNDADWITFETTVSTSGDQTAIAPGYLVKEWKDKGRNYFHYKMDQKMLNFYAYNSARYEVKKDKWKGVNIEVYYQKGHEYNVNRMIDGVKKSLTYYSDNFSPYQHRQARIIEFPRTGGSFAQSFANTIPFSEAIGFIADVDSKDEDAVDYPFSVTSHEMAHQWWAHQVIGANVQGATLMSESLSEYSSLKVLEKQYGKLQMRKFLKEALDGYLMGRTIERKKEQPLMLNENQQYIHYNKGSLVLYALSDYIGEKNMNDALKKYIAKVAYQEAPYTNSVEFVSYLNEATPDSLKYLIKDMFETVTLYQNRVKDFTSKKLPNGKYEVTINAEVSKYRAGEKGKQVFKDENGKTLTFKGKKDKKEIQSLPLADYIEVGVFGEPTGDSKKEKVLYLQKHKITQIDNTFKIIVDEKPMEVGIDPYNKLIDTDSNDNRRKQ</sequence>
<feature type="transmembrane region" description="Helical" evidence="1">
    <location>
        <begin position="527"/>
        <end position="549"/>
    </location>
</feature>
<dbReference type="InterPro" id="IPR014782">
    <property type="entry name" value="Peptidase_M1_dom"/>
</dbReference>
<feature type="transmembrane region" description="Helical" evidence="1">
    <location>
        <begin position="154"/>
        <end position="173"/>
    </location>
</feature>
<dbReference type="SUPFAM" id="SSF55486">
    <property type="entry name" value="Metalloproteases ('zincins'), catalytic domain"/>
    <property type="match status" value="1"/>
</dbReference>
<dbReference type="InterPro" id="IPR027268">
    <property type="entry name" value="Peptidase_M4/M1_CTD_sf"/>
</dbReference>
<evidence type="ECO:0000256" key="1">
    <source>
        <dbReference type="SAM" id="Phobius"/>
    </source>
</evidence>
<feature type="transmembrane region" description="Helical" evidence="1">
    <location>
        <begin position="477"/>
        <end position="494"/>
    </location>
</feature>
<dbReference type="Proteomes" id="UP000244677">
    <property type="component" value="Chromosome"/>
</dbReference>
<dbReference type="EMBL" id="CP020919">
    <property type="protein sequence ID" value="AWG24282.1"/>
    <property type="molecule type" value="Genomic_DNA"/>
</dbReference>
<evidence type="ECO:0000259" key="2">
    <source>
        <dbReference type="Pfam" id="PF01433"/>
    </source>
</evidence>
<feature type="transmembrane region" description="Helical" evidence="1">
    <location>
        <begin position="365"/>
        <end position="386"/>
    </location>
</feature>
<proteinExistence type="predicted"/>
<feature type="transmembrane region" description="Helical" evidence="1">
    <location>
        <begin position="108"/>
        <end position="134"/>
    </location>
</feature>
<feature type="transmembrane region" description="Helical" evidence="1">
    <location>
        <begin position="452"/>
        <end position="470"/>
    </location>
</feature>
<feature type="transmembrane region" description="Helical" evidence="1">
    <location>
        <begin position="327"/>
        <end position="353"/>
    </location>
</feature>
<name>A0A2S1LKI9_9FLAO</name>
<dbReference type="Pfam" id="PF01433">
    <property type="entry name" value="Peptidase_M1"/>
    <property type="match status" value="1"/>
</dbReference>
<dbReference type="Gene3D" id="1.10.390.10">
    <property type="entry name" value="Neutral Protease Domain 2"/>
    <property type="match status" value="1"/>
</dbReference>
<dbReference type="OrthoDB" id="100605at2"/>
<dbReference type="GO" id="GO:0008237">
    <property type="term" value="F:metallopeptidase activity"/>
    <property type="evidence" value="ECO:0007669"/>
    <property type="project" value="InterPro"/>
</dbReference>
<feature type="transmembrane region" description="Helical" evidence="1">
    <location>
        <begin position="180"/>
        <end position="199"/>
    </location>
</feature>
<evidence type="ECO:0000313" key="4">
    <source>
        <dbReference type="Proteomes" id="UP000244677"/>
    </source>
</evidence>
<protein>
    <recommendedName>
        <fullName evidence="2">Peptidase M1 membrane alanine aminopeptidase domain-containing protein</fullName>
    </recommendedName>
</protein>
<keyword evidence="1" id="KW-0472">Membrane</keyword>
<reference evidence="3 4" key="1">
    <citation type="submission" date="2017-04" db="EMBL/GenBank/DDBJ databases">
        <title>Complete genome sequence of Flavobacterium kingsejong AJ004.</title>
        <authorList>
            <person name="Lee P.C."/>
        </authorList>
    </citation>
    <scope>NUCLEOTIDE SEQUENCE [LARGE SCALE GENOMIC DNA]</scope>
    <source>
        <strain evidence="3 4">AJ004</strain>
    </source>
</reference>
<feature type="transmembrane region" description="Helical" evidence="1">
    <location>
        <begin position="421"/>
        <end position="440"/>
    </location>
</feature>
<keyword evidence="4" id="KW-1185">Reference proteome</keyword>
<keyword evidence="1" id="KW-0812">Transmembrane</keyword>
<dbReference type="GO" id="GO:0008270">
    <property type="term" value="F:zinc ion binding"/>
    <property type="evidence" value="ECO:0007669"/>
    <property type="project" value="InterPro"/>
</dbReference>
<keyword evidence="1" id="KW-1133">Transmembrane helix</keyword>
<feature type="transmembrane region" description="Helical" evidence="1">
    <location>
        <begin position="20"/>
        <end position="41"/>
    </location>
</feature>
<feature type="domain" description="Peptidase M1 membrane alanine aminopeptidase" evidence="2">
    <location>
        <begin position="869"/>
        <end position="1073"/>
    </location>
</feature>
<dbReference type="Pfam" id="PF12730">
    <property type="entry name" value="ABC2_membrane_4"/>
    <property type="match status" value="1"/>
</dbReference>
<organism evidence="3 4">
    <name type="scientific">Flavobacterium kingsejongi</name>
    <dbReference type="NCBI Taxonomy" id="1678728"/>
    <lineage>
        <taxon>Bacteria</taxon>
        <taxon>Pseudomonadati</taxon>
        <taxon>Bacteroidota</taxon>
        <taxon>Flavobacteriia</taxon>
        <taxon>Flavobacteriales</taxon>
        <taxon>Flavobacteriaceae</taxon>
        <taxon>Flavobacterium</taxon>
    </lineage>
</organism>
<feature type="transmembrane region" description="Helical" evidence="1">
    <location>
        <begin position="248"/>
        <end position="272"/>
    </location>
</feature>
<feature type="transmembrane region" description="Helical" evidence="1">
    <location>
        <begin position="69"/>
        <end position="87"/>
    </location>
</feature>
<accession>A0A2S1LKI9</accession>
<dbReference type="KEGG" id="fki:FK004_03105"/>
<feature type="transmembrane region" description="Helical" evidence="1">
    <location>
        <begin position="570"/>
        <end position="592"/>
    </location>
</feature>
<dbReference type="AlphaFoldDB" id="A0A2S1LKI9"/>
<dbReference type="RefSeq" id="WP_108735933.1">
    <property type="nucleotide sequence ID" value="NZ_CP020919.1"/>
</dbReference>